<organism evidence="1 2">
    <name type="scientific">Peptacetobacter hiranonis (strain DSM 13275 / JCM 10541 / KCTC 15199 / TO-931)</name>
    <name type="common">Clostridium hiranonis</name>
    <dbReference type="NCBI Taxonomy" id="500633"/>
    <lineage>
        <taxon>Bacteria</taxon>
        <taxon>Bacillati</taxon>
        <taxon>Bacillota</taxon>
        <taxon>Clostridia</taxon>
        <taxon>Peptostreptococcales</taxon>
        <taxon>Peptostreptococcaceae</taxon>
        <taxon>Peptacetobacter</taxon>
    </lineage>
</organism>
<accession>B6FYI1</accession>
<evidence type="ECO:0000313" key="1">
    <source>
        <dbReference type="EMBL" id="EEA85419.1"/>
    </source>
</evidence>
<dbReference type="eggNOG" id="ENOG5031I16">
    <property type="taxonomic scope" value="Bacteria"/>
</dbReference>
<protein>
    <recommendedName>
        <fullName evidence="3">DUF4276 family protein</fullName>
    </recommendedName>
</protein>
<dbReference type="HOGENOM" id="CLU_099787_0_0_9"/>
<dbReference type="AlphaFoldDB" id="B6FYI1"/>
<evidence type="ECO:0000313" key="2">
    <source>
        <dbReference type="Proteomes" id="UP000003178"/>
    </source>
</evidence>
<dbReference type="Proteomes" id="UP000003178">
    <property type="component" value="Unassembled WGS sequence"/>
</dbReference>
<dbReference type="RefSeq" id="WP_006439850.1">
    <property type="nucleotide sequence ID" value="NZ_DS995356.1"/>
</dbReference>
<sequence>MTKKKDVFLLIVEGPSDETILSTILDDIFDLNKIFYQVDYGDITTGNTDAIKGKSIDERVTNAIKLYIKKNRYGIKKEDIKKVIFLTDMDGCYLSDKYIFESDEKLKYTEEGIYTNNVNGILERNKTKSKNLNKISTASSVYRNIPIEVYYFSCNIDHAFFGMLNLSDSEKELYSNEFAEDMLDNVDRQMNILDSLSKHGYEYKASWNSIKEGLNSVNRSSNLLVFLINNKEYLREDIAKRIDSCR</sequence>
<proteinExistence type="predicted"/>
<reference evidence="1 2" key="2">
    <citation type="submission" date="2008-10" db="EMBL/GenBank/DDBJ databases">
        <title>Draft genome sequence of Clostridium hiranonis (DSM 13275).</title>
        <authorList>
            <person name="Sudarsanam P."/>
            <person name="Ley R."/>
            <person name="Guruge J."/>
            <person name="Turnbaugh P.J."/>
            <person name="Mahowald M."/>
            <person name="Liep D."/>
            <person name="Gordon J."/>
        </authorList>
    </citation>
    <scope>NUCLEOTIDE SEQUENCE [LARGE SCALE GENOMIC DNA]</scope>
    <source>
        <strain evidence="1 2">DSM 13275</strain>
    </source>
</reference>
<name>B6FYI1_PEPHT</name>
<dbReference type="OrthoDB" id="2110614at2"/>
<dbReference type="EMBL" id="ABWP01000039">
    <property type="protein sequence ID" value="EEA85419.1"/>
    <property type="molecule type" value="Genomic_DNA"/>
</dbReference>
<comment type="caution">
    <text evidence="1">The sequence shown here is derived from an EMBL/GenBank/DDBJ whole genome shotgun (WGS) entry which is preliminary data.</text>
</comment>
<gene>
    <name evidence="1" type="ORF">CLOHIR_00933</name>
</gene>
<evidence type="ECO:0008006" key="3">
    <source>
        <dbReference type="Google" id="ProtNLM"/>
    </source>
</evidence>
<reference evidence="1 2" key="1">
    <citation type="submission" date="2008-09" db="EMBL/GenBank/DDBJ databases">
        <authorList>
            <person name="Fulton L."/>
            <person name="Clifton S."/>
            <person name="Fulton B."/>
            <person name="Xu J."/>
            <person name="Minx P."/>
            <person name="Pepin K.H."/>
            <person name="Johnson M."/>
            <person name="Thiruvilangam P."/>
            <person name="Bhonagiri V."/>
            <person name="Nash W.E."/>
            <person name="Mardis E.R."/>
            <person name="Wilson R.K."/>
        </authorList>
    </citation>
    <scope>NUCLEOTIDE SEQUENCE [LARGE SCALE GENOMIC DNA]</scope>
    <source>
        <strain evidence="1 2">DSM 13275</strain>
    </source>
</reference>
<keyword evidence="2" id="KW-1185">Reference proteome</keyword>